<dbReference type="Pfam" id="PF16197">
    <property type="entry name" value="KAsynt_C_assoc"/>
    <property type="match status" value="1"/>
</dbReference>
<dbReference type="InterPro" id="IPR020841">
    <property type="entry name" value="PKS_Beta-ketoAc_synthase_dom"/>
</dbReference>
<feature type="domain" description="Ketosynthase family 3 (KS3)" evidence="2">
    <location>
        <begin position="1"/>
        <end position="387"/>
    </location>
</feature>
<dbReference type="AlphaFoldDB" id="A0A7R9QA65"/>
<dbReference type="EMBL" id="OC875294">
    <property type="protein sequence ID" value="CAD7638344.1"/>
    <property type="molecule type" value="Genomic_DNA"/>
</dbReference>
<dbReference type="GO" id="GO:0004315">
    <property type="term" value="F:3-oxoacyl-[acyl-carrier-protein] synthase activity"/>
    <property type="evidence" value="ECO:0007669"/>
    <property type="project" value="InterPro"/>
</dbReference>
<accession>A0A7R9QA65</accession>
<name>A0A7R9QA65_9ACAR</name>
<feature type="non-terminal residue" evidence="3">
    <location>
        <position position="419"/>
    </location>
</feature>
<dbReference type="PROSITE" id="PS52004">
    <property type="entry name" value="KS3_2"/>
    <property type="match status" value="1"/>
</dbReference>
<dbReference type="PANTHER" id="PTHR43775:SF23">
    <property type="entry name" value="FATTY ACID SYNTHASE 3"/>
    <property type="match status" value="1"/>
</dbReference>
<keyword evidence="1" id="KW-0808">Transferase</keyword>
<dbReference type="InterPro" id="IPR014031">
    <property type="entry name" value="Ketoacyl_synth_C"/>
</dbReference>
<dbReference type="InterPro" id="IPR014030">
    <property type="entry name" value="Ketoacyl_synth_N"/>
</dbReference>
<dbReference type="Gene3D" id="3.40.47.10">
    <property type="match status" value="1"/>
</dbReference>
<evidence type="ECO:0000313" key="3">
    <source>
        <dbReference type="EMBL" id="CAD7638344.1"/>
    </source>
</evidence>
<dbReference type="InterPro" id="IPR032821">
    <property type="entry name" value="PKS_assoc"/>
</dbReference>
<sequence length="419" mass="45768">MVTEDDSRWPIGLYDMSGRMGKLDCYKDFDSPFFGLNDQIIAESDPQARLLLEVAHEAMLDAGVNPQELRGTKTGVYVGVSIYSMTDGYPEDGQPDLHESMQTLMVQVLANMKTLYSSRISFANDFKGPCLVVDTACSASLSALTLACNDLLLGLPTGQGNTDYAIVCGTHMDFEPFIFQFQQELGICSPDGMSRVLDAAANGFVKAEAVCCVFLQRRQCARRLYGHILTAKMNVDGHKKMGMFFPSSEAQEELMRMTYTEANIDPKKITFIEAHATGTKAGDPQEVKAIYNAYCEGRTEPLPLGALKSNMGHSEAGSGVAAVIKVMIAYENECIPPNINFKTLKGDIEKYFPPLLAITEKYPYTPGLAGVNNFGIGGSNAHVLLEPNHKLGTSDGFLIAETIPRIVNICGRTEDAVKY</sequence>
<dbReference type="PROSITE" id="PS00606">
    <property type="entry name" value="KS3_1"/>
    <property type="match status" value="1"/>
</dbReference>
<dbReference type="InterPro" id="IPR018201">
    <property type="entry name" value="Ketoacyl_synth_AS"/>
</dbReference>
<dbReference type="GO" id="GO:0004312">
    <property type="term" value="F:fatty acid synthase activity"/>
    <property type="evidence" value="ECO:0007669"/>
    <property type="project" value="TreeGrafter"/>
</dbReference>
<dbReference type="Gene3D" id="3.30.70.3290">
    <property type="match status" value="1"/>
</dbReference>
<dbReference type="SUPFAM" id="SSF53901">
    <property type="entry name" value="Thiolase-like"/>
    <property type="match status" value="1"/>
</dbReference>
<reference evidence="3" key="1">
    <citation type="submission" date="2020-11" db="EMBL/GenBank/DDBJ databases">
        <authorList>
            <person name="Tran Van P."/>
        </authorList>
    </citation>
    <scope>NUCLEOTIDE SEQUENCE</scope>
</reference>
<dbReference type="Pfam" id="PF02801">
    <property type="entry name" value="Ketoacyl-synt_C"/>
    <property type="match status" value="1"/>
</dbReference>
<dbReference type="GO" id="GO:0006633">
    <property type="term" value="P:fatty acid biosynthetic process"/>
    <property type="evidence" value="ECO:0007669"/>
    <property type="project" value="InterPro"/>
</dbReference>
<evidence type="ECO:0000259" key="2">
    <source>
        <dbReference type="PROSITE" id="PS52004"/>
    </source>
</evidence>
<dbReference type="PANTHER" id="PTHR43775">
    <property type="entry name" value="FATTY ACID SYNTHASE"/>
    <property type="match status" value="1"/>
</dbReference>
<dbReference type="Proteomes" id="UP000759131">
    <property type="component" value="Unassembled WGS sequence"/>
</dbReference>
<gene>
    <name evidence="3" type="ORF">OSB1V03_LOCUS17343</name>
</gene>
<organism evidence="3">
    <name type="scientific">Medioppia subpectinata</name>
    <dbReference type="NCBI Taxonomy" id="1979941"/>
    <lineage>
        <taxon>Eukaryota</taxon>
        <taxon>Metazoa</taxon>
        <taxon>Ecdysozoa</taxon>
        <taxon>Arthropoda</taxon>
        <taxon>Chelicerata</taxon>
        <taxon>Arachnida</taxon>
        <taxon>Acari</taxon>
        <taxon>Acariformes</taxon>
        <taxon>Sarcoptiformes</taxon>
        <taxon>Oribatida</taxon>
        <taxon>Brachypylina</taxon>
        <taxon>Oppioidea</taxon>
        <taxon>Oppiidae</taxon>
        <taxon>Medioppia</taxon>
    </lineage>
</organism>
<proteinExistence type="predicted"/>
<evidence type="ECO:0000313" key="4">
    <source>
        <dbReference type="Proteomes" id="UP000759131"/>
    </source>
</evidence>
<keyword evidence="4" id="KW-1185">Reference proteome</keyword>
<protein>
    <recommendedName>
        <fullName evidence="2">Ketosynthase family 3 (KS3) domain-containing protein</fullName>
    </recommendedName>
</protein>
<dbReference type="Pfam" id="PF00109">
    <property type="entry name" value="ketoacyl-synt"/>
    <property type="match status" value="1"/>
</dbReference>
<dbReference type="InterPro" id="IPR016039">
    <property type="entry name" value="Thiolase-like"/>
</dbReference>
<dbReference type="CDD" id="cd00833">
    <property type="entry name" value="PKS"/>
    <property type="match status" value="1"/>
</dbReference>
<dbReference type="SMART" id="SM00825">
    <property type="entry name" value="PKS_KS"/>
    <property type="match status" value="1"/>
</dbReference>
<dbReference type="InterPro" id="IPR050091">
    <property type="entry name" value="PKS_NRPS_Biosynth_Enz"/>
</dbReference>
<dbReference type="OrthoDB" id="10065950at2759"/>
<evidence type="ECO:0000256" key="1">
    <source>
        <dbReference type="ARBA" id="ARBA00022679"/>
    </source>
</evidence>
<dbReference type="EMBL" id="CAJPIZ010020719">
    <property type="protein sequence ID" value="CAG2117390.1"/>
    <property type="molecule type" value="Genomic_DNA"/>
</dbReference>